<keyword evidence="1" id="KW-1133">Transmembrane helix</keyword>
<reference evidence="2 3" key="1">
    <citation type="submission" date="2016-09" db="EMBL/GenBank/DDBJ databases">
        <title>Couchioplanes caeruleus draft genome sequence.</title>
        <authorList>
            <person name="Sheehan J."/>
            <person name="Caffrey P."/>
        </authorList>
    </citation>
    <scope>NUCLEOTIDE SEQUENCE [LARGE SCALE GENOMIC DNA]</scope>
    <source>
        <strain evidence="2 3">DSM 43634</strain>
    </source>
</reference>
<sequence length="83" mass="8713">MNVTPTSGKRSVSSTQLWLAAGAAFVLTIVGLVAEQYLWGSWDSQAALLAAAAVKWVCLVAAIVLTIAAIVLSIAATVRRLMR</sequence>
<keyword evidence="1" id="KW-0472">Membrane</keyword>
<protein>
    <submittedName>
        <fullName evidence="2">Uncharacterized protein</fullName>
    </submittedName>
</protein>
<organism evidence="2 3">
    <name type="scientific">Couchioplanes caeruleus subsp. caeruleus</name>
    <dbReference type="NCBI Taxonomy" id="56427"/>
    <lineage>
        <taxon>Bacteria</taxon>
        <taxon>Bacillati</taxon>
        <taxon>Actinomycetota</taxon>
        <taxon>Actinomycetes</taxon>
        <taxon>Micromonosporales</taxon>
        <taxon>Micromonosporaceae</taxon>
        <taxon>Couchioplanes</taxon>
    </lineage>
</organism>
<keyword evidence="3" id="KW-1185">Reference proteome</keyword>
<evidence type="ECO:0000256" key="1">
    <source>
        <dbReference type="SAM" id="Phobius"/>
    </source>
</evidence>
<keyword evidence="1" id="KW-0812">Transmembrane</keyword>
<evidence type="ECO:0000313" key="2">
    <source>
        <dbReference type="EMBL" id="OJF14539.1"/>
    </source>
</evidence>
<accession>A0A1K0GYN1</accession>
<proteinExistence type="predicted"/>
<feature type="transmembrane region" description="Helical" evidence="1">
    <location>
        <begin position="54"/>
        <end position="78"/>
    </location>
</feature>
<feature type="transmembrane region" description="Helical" evidence="1">
    <location>
        <begin position="17"/>
        <end position="34"/>
    </location>
</feature>
<comment type="caution">
    <text evidence="2">The sequence shown here is derived from an EMBL/GenBank/DDBJ whole genome shotgun (WGS) entry which is preliminary data.</text>
</comment>
<dbReference type="Proteomes" id="UP000182486">
    <property type="component" value="Unassembled WGS sequence"/>
</dbReference>
<dbReference type="RefSeq" id="WP_071804595.1">
    <property type="nucleotide sequence ID" value="NZ_MEIA01000096.1"/>
</dbReference>
<dbReference type="EMBL" id="MEIA01000096">
    <property type="protein sequence ID" value="OJF14539.1"/>
    <property type="molecule type" value="Genomic_DNA"/>
</dbReference>
<gene>
    <name evidence="2" type="ORF">BG844_09415</name>
</gene>
<name>A0A1K0GYN1_9ACTN</name>
<evidence type="ECO:0000313" key="3">
    <source>
        <dbReference type="Proteomes" id="UP000182486"/>
    </source>
</evidence>
<dbReference type="AlphaFoldDB" id="A0A1K0GYN1"/>